<evidence type="ECO:0000256" key="1">
    <source>
        <dbReference type="SAM" id="MobiDB-lite"/>
    </source>
</evidence>
<dbReference type="AlphaFoldDB" id="A0A6J4TGE7"/>
<proteinExistence type="predicted"/>
<accession>A0A6J4TGE7</accession>
<gene>
    <name evidence="2" type="ORF">AVDCRST_MAG45-2604</name>
</gene>
<feature type="region of interest" description="Disordered" evidence="1">
    <location>
        <begin position="28"/>
        <end position="49"/>
    </location>
</feature>
<organism evidence="2">
    <name type="scientific">uncultured Solirubrobacterales bacterium</name>
    <dbReference type="NCBI Taxonomy" id="768556"/>
    <lineage>
        <taxon>Bacteria</taxon>
        <taxon>Bacillati</taxon>
        <taxon>Actinomycetota</taxon>
        <taxon>Thermoleophilia</taxon>
        <taxon>Solirubrobacterales</taxon>
        <taxon>environmental samples</taxon>
    </lineage>
</organism>
<sequence length="49" mass="5323">GHRERPAARRCRAGGRAPACRGRLWHAGGRRKGAGRGPRGLVWPRVADP</sequence>
<dbReference type="EMBL" id="CADCVU010000223">
    <property type="protein sequence ID" value="CAA9522722.1"/>
    <property type="molecule type" value="Genomic_DNA"/>
</dbReference>
<evidence type="ECO:0000313" key="2">
    <source>
        <dbReference type="EMBL" id="CAA9522722.1"/>
    </source>
</evidence>
<protein>
    <submittedName>
        <fullName evidence="2">Uncharacterized protein</fullName>
    </submittedName>
</protein>
<reference evidence="2" key="1">
    <citation type="submission" date="2020-02" db="EMBL/GenBank/DDBJ databases">
        <authorList>
            <person name="Meier V. D."/>
        </authorList>
    </citation>
    <scope>NUCLEOTIDE SEQUENCE</scope>
    <source>
        <strain evidence="2">AVDCRST_MAG45</strain>
    </source>
</reference>
<feature type="non-terminal residue" evidence="2">
    <location>
        <position position="49"/>
    </location>
</feature>
<name>A0A6J4TGE7_9ACTN</name>
<feature type="non-terminal residue" evidence="2">
    <location>
        <position position="1"/>
    </location>
</feature>